<name>A0A814NG35_9BILA</name>
<organism evidence="1 2">
    <name type="scientific">Brachionus calyciflorus</name>
    <dbReference type="NCBI Taxonomy" id="104777"/>
    <lineage>
        <taxon>Eukaryota</taxon>
        <taxon>Metazoa</taxon>
        <taxon>Spiralia</taxon>
        <taxon>Gnathifera</taxon>
        <taxon>Rotifera</taxon>
        <taxon>Eurotatoria</taxon>
        <taxon>Monogononta</taxon>
        <taxon>Pseudotrocha</taxon>
        <taxon>Ploima</taxon>
        <taxon>Brachionidae</taxon>
        <taxon>Brachionus</taxon>
    </lineage>
</organism>
<dbReference type="EMBL" id="CAJNOC010007114">
    <property type="protein sequence ID" value="CAF1092382.1"/>
    <property type="molecule type" value="Genomic_DNA"/>
</dbReference>
<dbReference type="InterPro" id="IPR043502">
    <property type="entry name" value="DNA/RNA_pol_sf"/>
</dbReference>
<accession>A0A814NG35</accession>
<protein>
    <submittedName>
        <fullName evidence="1">Uncharacterized protein</fullName>
    </submittedName>
</protein>
<comment type="caution">
    <text evidence="1">The sequence shown here is derived from an EMBL/GenBank/DDBJ whole genome shotgun (WGS) entry which is preliminary data.</text>
</comment>
<proteinExistence type="predicted"/>
<evidence type="ECO:0000313" key="1">
    <source>
        <dbReference type="EMBL" id="CAF1092382.1"/>
    </source>
</evidence>
<feature type="non-terminal residue" evidence="1">
    <location>
        <position position="1"/>
    </location>
</feature>
<gene>
    <name evidence="1" type="ORF">OXX778_LOCUS20735</name>
</gene>
<dbReference type="Proteomes" id="UP000663879">
    <property type="component" value="Unassembled WGS sequence"/>
</dbReference>
<dbReference type="AlphaFoldDB" id="A0A814NG35"/>
<evidence type="ECO:0000313" key="2">
    <source>
        <dbReference type="Proteomes" id="UP000663879"/>
    </source>
</evidence>
<dbReference type="SUPFAM" id="SSF56672">
    <property type="entry name" value="DNA/RNA polymerases"/>
    <property type="match status" value="1"/>
</dbReference>
<sequence>MCMESVTYLGYRISNEGLKPDHGKTRAIAELKAPSNKEEVKRSLGRKYFKAGDVFASEVGRNISMLVEIVTAEQASDAEVFP</sequence>
<dbReference type="OrthoDB" id="7698356at2759"/>
<reference evidence="1" key="1">
    <citation type="submission" date="2021-02" db="EMBL/GenBank/DDBJ databases">
        <authorList>
            <person name="Nowell W R."/>
        </authorList>
    </citation>
    <scope>NUCLEOTIDE SEQUENCE</scope>
    <source>
        <strain evidence="1">Ploen Becks lab</strain>
    </source>
</reference>
<keyword evidence="2" id="KW-1185">Reference proteome</keyword>